<evidence type="ECO:0000259" key="3">
    <source>
        <dbReference type="Pfam" id="PF16537"/>
    </source>
</evidence>
<organism evidence="4 5">
    <name type="scientific">Haliea salexigens</name>
    <dbReference type="NCBI Taxonomy" id="287487"/>
    <lineage>
        <taxon>Bacteria</taxon>
        <taxon>Pseudomonadati</taxon>
        <taxon>Pseudomonadota</taxon>
        <taxon>Gammaproteobacteria</taxon>
        <taxon>Cellvibrionales</taxon>
        <taxon>Halieaceae</taxon>
        <taxon>Haliea</taxon>
    </lineage>
</organism>
<feature type="region of interest" description="Disordered" evidence="1">
    <location>
        <begin position="120"/>
        <end position="140"/>
    </location>
</feature>
<dbReference type="InterPro" id="IPR032389">
    <property type="entry name" value="GspB_C"/>
</dbReference>
<feature type="region of interest" description="Disordered" evidence="1">
    <location>
        <begin position="153"/>
        <end position="191"/>
    </location>
</feature>
<keyword evidence="2" id="KW-0812">Transmembrane</keyword>
<evidence type="ECO:0000256" key="1">
    <source>
        <dbReference type="SAM" id="MobiDB-lite"/>
    </source>
</evidence>
<feature type="domain" description="Type II secretion system protein GspB C-terminal" evidence="3">
    <location>
        <begin position="229"/>
        <end position="287"/>
    </location>
</feature>
<feature type="compositionally biased region" description="Low complexity" evidence="1">
    <location>
        <begin position="121"/>
        <end position="140"/>
    </location>
</feature>
<dbReference type="AlphaFoldDB" id="A0A3C1KPC8"/>
<reference evidence="4 5" key="1">
    <citation type="journal article" date="2018" name="Nat. Biotechnol.">
        <title>A standardized bacterial taxonomy based on genome phylogeny substantially revises the tree of life.</title>
        <authorList>
            <person name="Parks D.H."/>
            <person name="Chuvochina M."/>
            <person name="Waite D.W."/>
            <person name="Rinke C."/>
            <person name="Skarshewski A."/>
            <person name="Chaumeil P.A."/>
            <person name="Hugenholtz P."/>
        </authorList>
    </citation>
    <scope>NUCLEOTIDE SEQUENCE [LARGE SCALE GENOMIC DNA]</scope>
    <source>
        <strain evidence="4">UBA9158</strain>
    </source>
</reference>
<proteinExistence type="predicted"/>
<gene>
    <name evidence="4" type="ORF">DCP75_12710</name>
</gene>
<name>A0A3C1KPC8_9GAMM</name>
<sequence length="294" mass="30477">MSLILEALNRSRREQQNASPVPGVDSVHFEPEANWRSARWLWLLAAAGLILLAGFLLGGLFNRAEGPAVQSAPEHAEVTSSTAVQSDGVPPTSVDAAAPISVEPVGAGYAAASAVQPNAPTPAAVESSAAEPSPEPQASADDVSALYAGTSPAVQEAPVATPPATVSDERALKDAAASPAETKPSTETESSVDIAALAAAAEQALEDVRLAEHPAPFLGELSQQRKDAIPTLMYLQHDYRQDGGSSVTINGHQASAGQSVGRGVRVEEVLPDSVVLSQDGEQFRLRALNSWVNL</sequence>
<dbReference type="Proteomes" id="UP000259273">
    <property type="component" value="Unassembled WGS sequence"/>
</dbReference>
<protein>
    <recommendedName>
        <fullName evidence="3">Type II secretion system protein GspB C-terminal domain-containing protein</fullName>
    </recommendedName>
</protein>
<accession>A0A3C1KPC8</accession>
<evidence type="ECO:0000256" key="2">
    <source>
        <dbReference type="SAM" id="Phobius"/>
    </source>
</evidence>
<keyword evidence="2" id="KW-0472">Membrane</keyword>
<dbReference type="EMBL" id="DMND01000174">
    <property type="protein sequence ID" value="HAN28559.1"/>
    <property type="molecule type" value="Genomic_DNA"/>
</dbReference>
<feature type="transmembrane region" description="Helical" evidence="2">
    <location>
        <begin position="40"/>
        <end position="61"/>
    </location>
</feature>
<dbReference type="STRING" id="1121937.GCA_000423125_00432"/>
<evidence type="ECO:0000313" key="5">
    <source>
        <dbReference type="Proteomes" id="UP000259273"/>
    </source>
</evidence>
<comment type="caution">
    <text evidence="4">The sequence shown here is derived from an EMBL/GenBank/DDBJ whole genome shotgun (WGS) entry which is preliminary data.</text>
</comment>
<evidence type="ECO:0000313" key="4">
    <source>
        <dbReference type="EMBL" id="HAN28559.1"/>
    </source>
</evidence>
<dbReference type="GO" id="GO:0015627">
    <property type="term" value="C:type II protein secretion system complex"/>
    <property type="evidence" value="ECO:0007669"/>
    <property type="project" value="InterPro"/>
</dbReference>
<keyword evidence="2" id="KW-1133">Transmembrane helix</keyword>
<dbReference type="Pfam" id="PF16537">
    <property type="entry name" value="T2SSB"/>
    <property type="match status" value="1"/>
</dbReference>